<dbReference type="OrthoDB" id="268479at2759"/>
<evidence type="ECO:0000256" key="2">
    <source>
        <dbReference type="ARBA" id="ARBA00022490"/>
    </source>
</evidence>
<keyword evidence="3" id="KW-0647">Proteasome</keyword>
<dbReference type="EMBL" id="GL833148">
    <property type="protein sequence ID" value="EGB04730.1"/>
    <property type="molecule type" value="Genomic_DNA"/>
</dbReference>
<keyword evidence="5" id="KW-1185">Reference proteome</keyword>
<dbReference type="PANTHER" id="PTHR32194">
    <property type="entry name" value="METALLOPROTEASE TLDD"/>
    <property type="match status" value="1"/>
</dbReference>
<dbReference type="InterPro" id="IPR001353">
    <property type="entry name" value="Proteasome_sua/b"/>
</dbReference>
<dbReference type="PANTHER" id="PTHR32194:SF2">
    <property type="entry name" value="PROTEASOME SUBUNIT BETA TYPE-1"/>
    <property type="match status" value="1"/>
</dbReference>
<dbReference type="eggNOG" id="KOG0179">
    <property type="taxonomic scope" value="Eukaryota"/>
</dbReference>
<dbReference type="Gene3D" id="3.60.20.10">
    <property type="entry name" value="Glutamine Phosphoribosylpyrophosphate, subunit 1, domain 1"/>
    <property type="match status" value="1"/>
</dbReference>
<evidence type="ECO:0000313" key="4">
    <source>
        <dbReference type="EMBL" id="EGB04730.1"/>
    </source>
</evidence>
<evidence type="ECO:0008006" key="6">
    <source>
        <dbReference type="Google" id="ProtNLM"/>
    </source>
</evidence>
<comment type="subcellular location">
    <subcellularLocation>
        <location evidence="1">Nucleus</location>
    </subcellularLocation>
</comment>
<dbReference type="GO" id="GO:0005634">
    <property type="term" value="C:nucleus"/>
    <property type="evidence" value="ECO:0007669"/>
    <property type="project" value="UniProtKB-SubCell"/>
</dbReference>
<dbReference type="AlphaFoldDB" id="F0YJJ9"/>
<reference evidence="4 5" key="1">
    <citation type="journal article" date="2011" name="Proc. Natl. Acad. Sci. U.S.A.">
        <title>Niche of harmful alga Aureococcus anophagefferens revealed through ecogenomics.</title>
        <authorList>
            <person name="Gobler C.J."/>
            <person name="Berry D.L."/>
            <person name="Dyhrman S.T."/>
            <person name="Wilhelm S.W."/>
            <person name="Salamov A."/>
            <person name="Lobanov A.V."/>
            <person name="Zhang Y."/>
            <person name="Collier J.L."/>
            <person name="Wurch L.L."/>
            <person name="Kustka A.B."/>
            <person name="Dill B.D."/>
            <person name="Shah M."/>
            <person name="VerBerkmoes N.C."/>
            <person name="Kuo A."/>
            <person name="Terry A."/>
            <person name="Pangilinan J."/>
            <person name="Lindquist E.A."/>
            <person name="Lucas S."/>
            <person name="Paulsen I.T."/>
            <person name="Hattenrath-Lehmann T.K."/>
            <person name="Talmage S.C."/>
            <person name="Walker E.A."/>
            <person name="Koch F."/>
            <person name="Burson A.M."/>
            <person name="Marcoval M.A."/>
            <person name="Tang Y.Z."/>
            <person name="Lecleir G.R."/>
            <person name="Coyne K.J."/>
            <person name="Berg G.M."/>
            <person name="Bertrand E.M."/>
            <person name="Saito M.A."/>
            <person name="Gladyshev V.N."/>
            <person name="Grigoriev I.V."/>
        </authorList>
    </citation>
    <scope>NUCLEOTIDE SEQUENCE [LARGE SCALE GENOMIC DNA]</scope>
    <source>
        <strain evidence="5">CCMP 1984</strain>
    </source>
</reference>
<dbReference type="RefSeq" id="XP_009040644.1">
    <property type="nucleotide sequence ID" value="XM_009042396.1"/>
</dbReference>
<sequence>MTTLCGVCYGKFRPYTNNGGSLAAASGHDFTLLAADSQLVHGMTIASTVFERTSALGNLAALGTSGCVADCDSLSHDLRMEAERYFWGAEMSMEASVAAQVCSQMMYARRAFPYYASLLLCGLDRFGTGRVCVFDSFGSITEGQMVAVGSAQGVLQAVLDRFAPRYFPRFRCIDDAKEVLLSAFKVAARRDVSVGHFVDLTLVSRTEILCDTVLIRACD</sequence>
<dbReference type="KEGG" id="aaf:AURANDRAFT_32152"/>
<evidence type="ECO:0000313" key="5">
    <source>
        <dbReference type="Proteomes" id="UP000002729"/>
    </source>
</evidence>
<evidence type="ECO:0000256" key="3">
    <source>
        <dbReference type="ARBA" id="ARBA00022942"/>
    </source>
</evidence>
<dbReference type="InterPro" id="IPR023333">
    <property type="entry name" value="Proteasome_suB-type"/>
</dbReference>
<organism evidence="5">
    <name type="scientific">Aureococcus anophagefferens</name>
    <name type="common">Harmful bloom alga</name>
    <dbReference type="NCBI Taxonomy" id="44056"/>
    <lineage>
        <taxon>Eukaryota</taxon>
        <taxon>Sar</taxon>
        <taxon>Stramenopiles</taxon>
        <taxon>Ochrophyta</taxon>
        <taxon>Pelagophyceae</taxon>
        <taxon>Pelagomonadales</taxon>
        <taxon>Pelagomonadaceae</taxon>
        <taxon>Aureococcus</taxon>
    </lineage>
</organism>
<keyword evidence="2" id="KW-0963">Cytoplasm</keyword>
<protein>
    <recommendedName>
        <fullName evidence="6">Proteasome subunit beta</fullName>
    </recommendedName>
</protein>
<name>F0YJJ9_AURAN</name>
<dbReference type="GO" id="GO:0005737">
    <property type="term" value="C:cytoplasm"/>
    <property type="evidence" value="ECO:0007669"/>
    <property type="project" value="TreeGrafter"/>
</dbReference>
<dbReference type="InParanoid" id="F0YJJ9"/>
<dbReference type="GO" id="GO:0005839">
    <property type="term" value="C:proteasome core complex"/>
    <property type="evidence" value="ECO:0007669"/>
    <property type="project" value="InterPro"/>
</dbReference>
<dbReference type="GeneID" id="20221097"/>
<dbReference type="InterPro" id="IPR029055">
    <property type="entry name" value="Ntn_hydrolases_N"/>
</dbReference>
<dbReference type="OMA" id="APKEHAN"/>
<accession>F0YJJ9</accession>
<dbReference type="Pfam" id="PF00227">
    <property type="entry name" value="Proteasome"/>
    <property type="match status" value="1"/>
</dbReference>
<evidence type="ECO:0000256" key="1">
    <source>
        <dbReference type="ARBA" id="ARBA00004123"/>
    </source>
</evidence>
<dbReference type="SUPFAM" id="SSF56235">
    <property type="entry name" value="N-terminal nucleophile aminohydrolases (Ntn hydrolases)"/>
    <property type="match status" value="1"/>
</dbReference>
<proteinExistence type="predicted"/>
<dbReference type="Proteomes" id="UP000002729">
    <property type="component" value="Unassembled WGS sequence"/>
</dbReference>
<gene>
    <name evidence="4" type="ORF">AURANDRAFT_32152</name>
</gene>
<dbReference type="GO" id="GO:0051603">
    <property type="term" value="P:proteolysis involved in protein catabolic process"/>
    <property type="evidence" value="ECO:0007669"/>
    <property type="project" value="InterPro"/>
</dbReference>